<comment type="caution">
    <text evidence="1">The sequence shown here is derived from an EMBL/GenBank/DDBJ whole genome shotgun (WGS) entry which is preliminary data.</text>
</comment>
<proteinExistence type="predicted"/>
<organism evidence="1 2">
    <name type="scientific">Pycnococcus provasolii</name>
    <dbReference type="NCBI Taxonomy" id="41880"/>
    <lineage>
        <taxon>Eukaryota</taxon>
        <taxon>Viridiplantae</taxon>
        <taxon>Chlorophyta</taxon>
        <taxon>Pseudoscourfieldiophyceae</taxon>
        <taxon>Pseudoscourfieldiales</taxon>
        <taxon>Pycnococcaceae</taxon>
        <taxon>Pycnococcus</taxon>
    </lineage>
</organism>
<reference evidence="1" key="1">
    <citation type="submission" date="2020-10" db="EMBL/GenBank/DDBJ databases">
        <title>Unveiling of a novel bifunctional photoreceptor, Dualchrome1, isolated from a cosmopolitan green alga.</title>
        <authorList>
            <person name="Suzuki S."/>
            <person name="Kawachi M."/>
        </authorList>
    </citation>
    <scope>NUCLEOTIDE SEQUENCE</scope>
    <source>
        <strain evidence="1">NIES 2893</strain>
    </source>
</reference>
<name>A0A830HGU4_9CHLO</name>
<dbReference type="Proteomes" id="UP000660262">
    <property type="component" value="Unassembled WGS sequence"/>
</dbReference>
<sequence>MTIDSIATHNETGRWVVMDEMFVPNTFGRLCRMLKRCSETKGRMHCAQILLSVLSNDPHDEEGRPLPKPKGSRTREEIAALSVKEGAVQALLGLLMTRCSECSSGVAQYVFHLQRDAVPIEQRVWEGGANSARA</sequence>
<keyword evidence="2" id="KW-1185">Reference proteome</keyword>
<gene>
    <name evidence="1" type="ORF">PPROV_000507100</name>
</gene>
<protein>
    <submittedName>
        <fullName evidence="1">Uncharacterized protein</fullName>
    </submittedName>
</protein>
<accession>A0A830HGU4</accession>
<dbReference type="EMBL" id="BNJQ01000012">
    <property type="protein sequence ID" value="GHP06324.1"/>
    <property type="molecule type" value="Genomic_DNA"/>
</dbReference>
<evidence type="ECO:0000313" key="2">
    <source>
        <dbReference type="Proteomes" id="UP000660262"/>
    </source>
</evidence>
<dbReference type="AlphaFoldDB" id="A0A830HGU4"/>
<evidence type="ECO:0000313" key="1">
    <source>
        <dbReference type="EMBL" id="GHP06324.1"/>
    </source>
</evidence>